<gene>
    <name evidence="2" type="ORF">CP557_01385</name>
</gene>
<proteinExistence type="predicted"/>
<feature type="transmembrane region" description="Helical" evidence="1">
    <location>
        <begin position="30"/>
        <end position="50"/>
    </location>
</feature>
<feature type="transmembrane region" description="Helical" evidence="1">
    <location>
        <begin position="7"/>
        <end position="24"/>
    </location>
</feature>
<comment type="caution">
    <text evidence="2">The sequence shown here is derived from an EMBL/GenBank/DDBJ whole genome shotgun (WGS) entry which is preliminary data.</text>
</comment>
<dbReference type="Proteomes" id="UP000219689">
    <property type="component" value="Unassembled WGS sequence"/>
</dbReference>
<dbReference type="RefSeq" id="WP_097378252.1">
    <property type="nucleotide sequence ID" value="NZ_NXNI01000001.1"/>
</dbReference>
<name>A0A2A5QR78_9EURY</name>
<organism evidence="2 3">
    <name type="scientific">Natrinema ejinorense</name>
    <dbReference type="NCBI Taxonomy" id="373386"/>
    <lineage>
        <taxon>Archaea</taxon>
        <taxon>Methanobacteriati</taxon>
        <taxon>Methanobacteriota</taxon>
        <taxon>Stenosarchaea group</taxon>
        <taxon>Halobacteria</taxon>
        <taxon>Halobacteriales</taxon>
        <taxon>Natrialbaceae</taxon>
        <taxon>Natrinema</taxon>
    </lineage>
</organism>
<evidence type="ECO:0000313" key="3">
    <source>
        <dbReference type="Proteomes" id="UP000219689"/>
    </source>
</evidence>
<sequence>MWRSIRYVFYIVVLGVVLYLIEYASVEPIVAMVFGTVLISGPDILEWWLVREDYVEYQEVRDRSGD</sequence>
<evidence type="ECO:0000313" key="2">
    <source>
        <dbReference type="EMBL" id="PCR89304.1"/>
    </source>
</evidence>
<keyword evidence="1" id="KW-1133">Transmembrane helix</keyword>
<dbReference type="EMBL" id="NXNI01000001">
    <property type="protein sequence ID" value="PCR89304.1"/>
    <property type="molecule type" value="Genomic_DNA"/>
</dbReference>
<keyword evidence="3" id="KW-1185">Reference proteome</keyword>
<keyword evidence="1" id="KW-0472">Membrane</keyword>
<accession>A0A2A5QR78</accession>
<dbReference type="AlphaFoldDB" id="A0A2A5QR78"/>
<keyword evidence="1" id="KW-0812">Transmembrane</keyword>
<evidence type="ECO:0000256" key="1">
    <source>
        <dbReference type="SAM" id="Phobius"/>
    </source>
</evidence>
<reference evidence="2 3" key="1">
    <citation type="submission" date="2017-09" db="EMBL/GenBank/DDBJ databases">
        <title>Genome sequences of Natrinema ejinorence JCM 13890T.</title>
        <authorList>
            <person name="Roh S.W."/>
            <person name="Kim Y.B."/>
            <person name="Kim J.Y."/>
        </authorList>
    </citation>
    <scope>NUCLEOTIDE SEQUENCE [LARGE SCALE GENOMIC DNA]</scope>
    <source>
        <strain evidence="2 3">JCM 13890</strain>
    </source>
</reference>
<protein>
    <submittedName>
        <fullName evidence="2">Uncharacterized protein</fullName>
    </submittedName>
</protein>